<keyword evidence="2" id="KW-0812">Transmembrane</keyword>
<sequence length="84" mass="8268">MDLKKALIPVIGLILAAALVALTAGVAYGVMALLVGLVIVGGLVAGYGVSKADEAPFADDGGATPLGDTREHSDVSSAVTHPPT</sequence>
<proteinExistence type="predicted"/>
<protein>
    <submittedName>
        <fullName evidence="3">Uncharacterized protein</fullName>
    </submittedName>
</protein>
<gene>
    <name evidence="3" type="ORF">AVDCRST_MAG30-3144</name>
</gene>
<reference evidence="3" key="1">
    <citation type="submission" date="2020-02" db="EMBL/GenBank/DDBJ databases">
        <authorList>
            <person name="Meier V. D."/>
        </authorList>
    </citation>
    <scope>NUCLEOTIDE SEQUENCE</scope>
    <source>
        <strain evidence="3">AVDCRST_MAG30</strain>
    </source>
</reference>
<feature type="region of interest" description="Disordered" evidence="1">
    <location>
        <begin position="53"/>
        <end position="84"/>
    </location>
</feature>
<evidence type="ECO:0000313" key="3">
    <source>
        <dbReference type="EMBL" id="CAA9522681.1"/>
    </source>
</evidence>
<name>A0A6J4TI89_9ACTN</name>
<dbReference type="AlphaFoldDB" id="A0A6J4TI89"/>
<evidence type="ECO:0000256" key="1">
    <source>
        <dbReference type="SAM" id="MobiDB-lite"/>
    </source>
</evidence>
<dbReference type="EMBL" id="CADCVS010000405">
    <property type="protein sequence ID" value="CAA9522681.1"/>
    <property type="molecule type" value="Genomic_DNA"/>
</dbReference>
<evidence type="ECO:0000256" key="2">
    <source>
        <dbReference type="SAM" id="Phobius"/>
    </source>
</evidence>
<feature type="compositionally biased region" description="Polar residues" evidence="1">
    <location>
        <begin position="75"/>
        <end position="84"/>
    </location>
</feature>
<keyword evidence="2" id="KW-0472">Membrane</keyword>
<keyword evidence="2" id="KW-1133">Transmembrane helix</keyword>
<accession>A0A6J4TI89</accession>
<organism evidence="3">
    <name type="scientific">uncultured Solirubrobacteraceae bacterium</name>
    <dbReference type="NCBI Taxonomy" id="1162706"/>
    <lineage>
        <taxon>Bacteria</taxon>
        <taxon>Bacillati</taxon>
        <taxon>Actinomycetota</taxon>
        <taxon>Thermoleophilia</taxon>
        <taxon>Solirubrobacterales</taxon>
        <taxon>Solirubrobacteraceae</taxon>
        <taxon>environmental samples</taxon>
    </lineage>
</organism>
<feature type="transmembrane region" description="Helical" evidence="2">
    <location>
        <begin position="30"/>
        <end position="49"/>
    </location>
</feature>
<feature type="transmembrane region" description="Helical" evidence="2">
    <location>
        <begin position="7"/>
        <end position="24"/>
    </location>
</feature>